<keyword evidence="2" id="KW-0858">Xylan degradation</keyword>
<dbReference type="CDD" id="cd09003">
    <property type="entry name" value="GH43_XynD-like"/>
    <property type="match status" value="1"/>
</dbReference>
<dbReference type="EMBL" id="VNHS01000003">
    <property type="protein sequence ID" value="TYP76773.1"/>
    <property type="molecule type" value="Genomic_DNA"/>
</dbReference>
<comment type="similarity">
    <text evidence="1">Belongs to the glycosyl hydrolase 43 family.</text>
</comment>
<evidence type="ECO:0000256" key="2">
    <source>
        <dbReference type="ARBA" id="ARBA00022651"/>
    </source>
</evidence>
<dbReference type="GO" id="GO:0030246">
    <property type="term" value="F:carbohydrate binding"/>
    <property type="evidence" value="ECO:0007669"/>
    <property type="project" value="InterPro"/>
</dbReference>
<evidence type="ECO:0000259" key="9">
    <source>
        <dbReference type="PROSITE" id="PS51175"/>
    </source>
</evidence>
<evidence type="ECO:0000256" key="1">
    <source>
        <dbReference type="ARBA" id="ARBA00009865"/>
    </source>
</evidence>
<dbReference type="PROSITE" id="PS51766">
    <property type="entry name" value="DOCKERIN"/>
    <property type="match status" value="1"/>
</dbReference>
<dbReference type="InterPro" id="IPR018247">
    <property type="entry name" value="EF_Hand_1_Ca_BS"/>
</dbReference>
<dbReference type="Gene3D" id="2.60.120.260">
    <property type="entry name" value="Galactose-binding domain-like"/>
    <property type="match status" value="1"/>
</dbReference>
<dbReference type="Gene3D" id="2.60.40.1080">
    <property type="match status" value="2"/>
</dbReference>
<dbReference type="InterPro" id="IPR008979">
    <property type="entry name" value="Galactose-bd-like_sf"/>
</dbReference>
<name>A0A5S5CFJ6_9BACL</name>
<dbReference type="SUPFAM" id="SSF49373">
    <property type="entry name" value="Invasin/intimin cell-adhesion fragments"/>
    <property type="match status" value="1"/>
</dbReference>
<dbReference type="InterPro" id="IPR008965">
    <property type="entry name" value="CBM2/CBM3_carb-bd_dom_sf"/>
</dbReference>
<dbReference type="SUPFAM" id="SSF49785">
    <property type="entry name" value="Galactose-binding domain-like"/>
    <property type="match status" value="1"/>
</dbReference>
<dbReference type="AlphaFoldDB" id="A0A5S5CFJ6"/>
<sequence length="1158" mass="120497">MKKWKKLMAATMAATTALTLASVSSPLTVQVKAAEATITPAIAKTPERGNPLLSHKFGADPSAMVYDGRVYLYMTNDIFEYNADGTVKDNTYGRINKITVISSADMVNWTDHGEIPVAGPQGAARWANNSWAPAAAHKTINGKEKFFLYFADSANGIGVLTADSPIGPFTDPIGKPLVSRSTPGASDVTWLFDPAVLVDDDGSGYLYFGGGVPNGKEADPGTARVAKLGADMVSLDLAASGGTAKPINPPWLFEDSGINKYNGKYYYSYCINFSGTHPADFPTGTIAYMVSDNPMGPFKYVKTILPNPGVFFGVGGNNHHALFEFKDQWYITYHAQTLAKAMAESGKYPQMGGQPHGYRNAHVNKVSFDASGVIQNITADYAGVPQVGNVDPYARVEAETIGWNGGISTASITEPGAMVESLNLAVTGIEDGDWTAASKVDFGASGAGTFTAHVANGSNGGKIELRLDRPDGTLIGTLPIANTGGVDSWQTKTTSVSGATGTHDLYMVYRGAGANELFKVDYWQFGQKRTAHELAAINATIDKQKIDVATGTNQATLKVTAVYADGTSEDVTAQAVATPAQNGIVSIDGGEVTGVGYGSTSINVSYGGKSDTLHLLVKDLNSELTVKRLTVDNASFALEAGRTASFKVTAEYVDGHTEDVTNKAVYSNTNPDVADVSNGTITAKSSGTAQITASFKGELGEPASVPITVTVNAPSFVAIEAETGAVAGTIESHTWSQADGQSTKAMLFGPDTGFAMTGTDAATLASGSKMSYKINVPAAGTYNVWLLTKSTDFSGDSVHVGVDNAYRFTANGIHGVSGGQFKWANISGATGGIFGGAALTLTAGEHELNFWGREDGLSIDRIYLTTSGSTADPIWPPVQPQEPTASLSGPSTVKPGASFAVSLSLDEMIQTVYAEDITLSYDPEVFEYVSATGANDNIQIAGEDKGTAGEVRLIAANIGGVSGASTPVLNVTFKVKAGVHNKTGTIAAARAELGVTAAGTEIQAALSSKRIAVGSADVVVDKTALTTAIANAQSLHDAAVVGTQPGQYPQAAKDALQAAINSAKAVKDNASATQAEVDNAVTALSSAVNTFKATVVKEASADVNQDGRYSVGDLALVANHYGKDAGSADWTTAKKADMNNDGKIDIVDLAFVATKILK</sequence>
<dbReference type="Gene3D" id="2.60.40.680">
    <property type="match status" value="1"/>
</dbReference>
<reference evidence="11 12" key="1">
    <citation type="submission" date="2019-07" db="EMBL/GenBank/DDBJ databases">
        <title>Genomic Encyclopedia of Type Strains, Phase III (KMG-III): the genomes of soil and plant-associated and newly described type strains.</title>
        <authorList>
            <person name="Whitman W."/>
        </authorList>
    </citation>
    <scope>NUCLEOTIDE SEQUENCE [LARGE SCALE GENOMIC DNA]</scope>
    <source>
        <strain evidence="11 12">BL24</strain>
    </source>
</reference>
<dbReference type="InterPro" id="IPR002105">
    <property type="entry name" value="Dockerin_1_rpt"/>
</dbReference>
<comment type="caution">
    <text evidence="11">The sequence shown here is derived from an EMBL/GenBank/DDBJ whole genome shotgun (WGS) entry which is preliminary data.</text>
</comment>
<evidence type="ECO:0000256" key="4">
    <source>
        <dbReference type="ARBA" id="ARBA00022801"/>
    </source>
</evidence>
<dbReference type="InterPro" id="IPR052176">
    <property type="entry name" value="Glycosyl_Hydrlase_43_Enz"/>
</dbReference>
<keyword evidence="5" id="KW-0119">Carbohydrate metabolism</keyword>
<dbReference type="CDD" id="cd04084">
    <property type="entry name" value="CBM6_xylanase-like"/>
    <property type="match status" value="1"/>
</dbReference>
<dbReference type="Pfam" id="PF00404">
    <property type="entry name" value="Dockerin_1"/>
    <property type="match status" value="1"/>
</dbReference>
<evidence type="ECO:0000313" key="12">
    <source>
        <dbReference type="Proteomes" id="UP000323257"/>
    </source>
</evidence>
<dbReference type="Proteomes" id="UP000323257">
    <property type="component" value="Unassembled WGS sequence"/>
</dbReference>
<dbReference type="Pfam" id="PF03422">
    <property type="entry name" value="CBM_6"/>
    <property type="match status" value="1"/>
</dbReference>
<evidence type="ECO:0000256" key="8">
    <source>
        <dbReference type="SAM" id="SignalP"/>
    </source>
</evidence>
<feature type="domain" description="Dockerin" evidence="10">
    <location>
        <begin position="1096"/>
        <end position="1158"/>
    </location>
</feature>
<dbReference type="PROSITE" id="PS51175">
    <property type="entry name" value="CBM6"/>
    <property type="match status" value="1"/>
</dbReference>
<accession>A0A5S5CFJ6</accession>
<dbReference type="InterPro" id="IPR006584">
    <property type="entry name" value="Cellulose-bd_IV"/>
</dbReference>
<dbReference type="Gene3D" id="2.115.10.20">
    <property type="entry name" value="Glycosyl hydrolase domain, family 43"/>
    <property type="match status" value="1"/>
</dbReference>
<keyword evidence="12" id="KW-1185">Reference proteome</keyword>
<gene>
    <name evidence="11" type="ORF">BCM02_103437</name>
</gene>
<feature type="chain" id="PRO_5038841803" evidence="8">
    <location>
        <begin position="22"/>
        <end position="1158"/>
    </location>
</feature>
<dbReference type="InterPro" id="IPR023296">
    <property type="entry name" value="Glyco_hydro_beta-prop_sf"/>
</dbReference>
<evidence type="ECO:0000256" key="7">
    <source>
        <dbReference type="PIRSR" id="PIRSR606710-2"/>
    </source>
</evidence>
<dbReference type="SUPFAM" id="SSF63446">
    <property type="entry name" value="Type I dockerin domain"/>
    <property type="match status" value="1"/>
</dbReference>
<evidence type="ECO:0000256" key="3">
    <source>
        <dbReference type="ARBA" id="ARBA00022729"/>
    </source>
</evidence>
<dbReference type="GO" id="GO:0045493">
    <property type="term" value="P:xylan catabolic process"/>
    <property type="evidence" value="ECO:0007669"/>
    <property type="project" value="UniProtKB-KW"/>
</dbReference>
<feature type="signal peptide" evidence="8">
    <location>
        <begin position="1"/>
        <end position="21"/>
    </location>
</feature>
<dbReference type="CDD" id="cd08547">
    <property type="entry name" value="Type_II_cohesin"/>
    <property type="match status" value="1"/>
</dbReference>
<dbReference type="GO" id="GO:0004553">
    <property type="term" value="F:hydrolase activity, hydrolyzing O-glycosyl compounds"/>
    <property type="evidence" value="ECO:0007669"/>
    <property type="project" value="InterPro"/>
</dbReference>
<feature type="domain" description="CBM6" evidence="9">
    <location>
        <begin position="394"/>
        <end position="526"/>
    </location>
</feature>
<dbReference type="SMART" id="SM00606">
    <property type="entry name" value="CBD_IV"/>
    <property type="match status" value="1"/>
</dbReference>
<dbReference type="Pfam" id="PF04616">
    <property type="entry name" value="Glyco_hydro_43"/>
    <property type="match status" value="1"/>
</dbReference>
<dbReference type="CDD" id="cd14254">
    <property type="entry name" value="Dockerin_II"/>
    <property type="match status" value="1"/>
</dbReference>
<dbReference type="Gene3D" id="1.20.1270.90">
    <property type="entry name" value="AF1782-like"/>
    <property type="match status" value="1"/>
</dbReference>
<dbReference type="InterPro" id="IPR008964">
    <property type="entry name" value="Invasin/intimin_cell_adhesion"/>
</dbReference>
<feature type="site" description="Important for catalytic activity, responsible for pKa modulation of the active site Glu and correct orientation of both the proton donor and substrate" evidence="7">
    <location>
        <position position="193"/>
    </location>
</feature>
<dbReference type="OrthoDB" id="9801455at2"/>
<dbReference type="SUPFAM" id="SSF75005">
    <property type="entry name" value="Arabinanase/levansucrase/invertase"/>
    <property type="match status" value="1"/>
</dbReference>
<keyword evidence="3 8" id="KW-0732">Signal</keyword>
<dbReference type="SUPFAM" id="SSF49384">
    <property type="entry name" value="Carbohydrate-binding domain"/>
    <property type="match status" value="1"/>
</dbReference>
<proteinExistence type="inferred from homology"/>
<keyword evidence="4" id="KW-0378">Hydrolase</keyword>
<dbReference type="Gene3D" id="1.10.1330.10">
    <property type="entry name" value="Dockerin domain"/>
    <property type="match status" value="1"/>
</dbReference>
<dbReference type="InterPro" id="IPR036439">
    <property type="entry name" value="Dockerin_dom_sf"/>
</dbReference>
<dbReference type="PANTHER" id="PTHR43772:SF2">
    <property type="entry name" value="PUTATIVE (AFU_ORTHOLOGUE AFUA_2G04480)-RELATED"/>
    <property type="match status" value="1"/>
</dbReference>
<evidence type="ECO:0000313" key="11">
    <source>
        <dbReference type="EMBL" id="TYP76773.1"/>
    </source>
</evidence>
<dbReference type="InterPro" id="IPR005084">
    <property type="entry name" value="CBM6"/>
</dbReference>
<keyword evidence="6" id="KW-0326">Glycosidase</keyword>
<organism evidence="11 12">
    <name type="scientific">Paenibacillus methanolicus</name>
    <dbReference type="NCBI Taxonomy" id="582686"/>
    <lineage>
        <taxon>Bacteria</taxon>
        <taxon>Bacillati</taxon>
        <taxon>Bacillota</taxon>
        <taxon>Bacilli</taxon>
        <taxon>Bacillales</taxon>
        <taxon>Paenibacillaceae</taxon>
        <taxon>Paenibacillus</taxon>
    </lineage>
</organism>
<dbReference type="Pfam" id="PF07554">
    <property type="entry name" value="FIVAR"/>
    <property type="match status" value="1"/>
</dbReference>
<keyword evidence="2" id="KW-0624">Polysaccharide degradation</keyword>
<dbReference type="PANTHER" id="PTHR43772">
    <property type="entry name" value="ENDO-1,4-BETA-XYLANASE"/>
    <property type="match status" value="1"/>
</dbReference>
<protein>
    <submittedName>
        <fullName evidence="11">Cohesin domain-containing protein</fullName>
    </submittedName>
</protein>
<dbReference type="SMART" id="SM00635">
    <property type="entry name" value="BID_2"/>
    <property type="match status" value="2"/>
</dbReference>
<dbReference type="InterPro" id="IPR016134">
    <property type="entry name" value="Dockerin_dom"/>
</dbReference>
<evidence type="ECO:0000259" key="10">
    <source>
        <dbReference type="PROSITE" id="PS51766"/>
    </source>
</evidence>
<dbReference type="Gene3D" id="2.60.120.1620">
    <property type="match status" value="1"/>
</dbReference>
<evidence type="ECO:0000256" key="6">
    <source>
        <dbReference type="ARBA" id="ARBA00023295"/>
    </source>
</evidence>
<evidence type="ECO:0000256" key="5">
    <source>
        <dbReference type="ARBA" id="ARBA00023277"/>
    </source>
</evidence>
<dbReference type="PROSITE" id="PS00018">
    <property type="entry name" value="EF_HAND_1"/>
    <property type="match status" value="1"/>
</dbReference>
<dbReference type="InterPro" id="IPR003343">
    <property type="entry name" value="Big_2"/>
</dbReference>
<dbReference type="InterPro" id="IPR006710">
    <property type="entry name" value="Glyco_hydro_43"/>
</dbReference>